<gene>
    <name evidence="1" type="ORF">FKZ61_15450</name>
</gene>
<accession>A0A540VD32</accession>
<evidence type="ECO:0000313" key="1">
    <source>
        <dbReference type="EMBL" id="TQE94657.1"/>
    </source>
</evidence>
<evidence type="ECO:0000313" key="2">
    <source>
        <dbReference type="Proteomes" id="UP000317371"/>
    </source>
</evidence>
<reference evidence="1 2" key="1">
    <citation type="submission" date="2019-06" db="EMBL/GenBank/DDBJ databases">
        <title>Genome sequence of Litorilinea aerophila BAA-2444.</title>
        <authorList>
            <person name="Maclea K.S."/>
            <person name="Maurais E.G."/>
            <person name="Iannazzi L.C."/>
        </authorList>
    </citation>
    <scope>NUCLEOTIDE SEQUENCE [LARGE SCALE GENOMIC DNA]</scope>
    <source>
        <strain evidence="1 2">ATCC BAA-2444</strain>
    </source>
</reference>
<dbReference type="Proteomes" id="UP000317371">
    <property type="component" value="Unassembled WGS sequence"/>
</dbReference>
<dbReference type="AlphaFoldDB" id="A0A540VD32"/>
<comment type="caution">
    <text evidence="1">The sequence shown here is derived from an EMBL/GenBank/DDBJ whole genome shotgun (WGS) entry which is preliminary data.</text>
</comment>
<dbReference type="RefSeq" id="WP_141611049.1">
    <property type="nucleotide sequence ID" value="NZ_VIGC02000021.1"/>
</dbReference>
<dbReference type="OrthoDB" id="137710at2"/>
<sequence length="589" mass="67910">MDYQHYYIPKSTRTLSDALLAFGVATVLQELLQRHAPQAEVILRDAGSYYAIDTGVPIQEAWLAEAHQHIPFVTDERRHKVPEGLEFAAARSVDETWETFRRFLEQQEQLRQQVEADDVAAQALADLAPEPDWTIVTYLGDYRMQAQHIHNGLVEQWLRTGQQFPGLNMRTVLELFSSPTADWDAIAADWKKAVKESDFKNKDTVTASQLFNPHMGKGQNQPKANRLSMGNEKLFWLLEYLKAVGLWAAAVPTRATNADLRKTYVLAPRELRMRYHRRVFSRFRERIRNEGPIKQDIMTVLLYTEVLLEQSLEDDALDIFDDGRVTDVVNGMEVATYQLLSANSYTMMNLAFLGLPDWMPHIRTSEDARTYIALLQEHRERIRAIDEDRSEGYALLQAYRDFVAGNDLKPFFTFLAGYSQYLMSALDRKNYYVRPFSEFHLRRLFDMTTPELSPILADEGFRNVAYAIRMSTVTPIYLDRNQRRFEVRYGLGQDLLRKAQYPDDFIQALSEFIQSYNDETLRVHERTKGAARRRLVTTQDIESVVRLVDTYGSKTVCNLLVAFGYARDPRVKPEEELGTATPEGEVAQA</sequence>
<proteinExistence type="predicted"/>
<organism evidence="1 2">
    <name type="scientific">Litorilinea aerophila</name>
    <dbReference type="NCBI Taxonomy" id="1204385"/>
    <lineage>
        <taxon>Bacteria</taxon>
        <taxon>Bacillati</taxon>
        <taxon>Chloroflexota</taxon>
        <taxon>Caldilineae</taxon>
        <taxon>Caldilineales</taxon>
        <taxon>Caldilineaceae</taxon>
        <taxon>Litorilinea</taxon>
    </lineage>
</organism>
<keyword evidence="2" id="KW-1185">Reference proteome</keyword>
<dbReference type="EMBL" id="VIGC01000021">
    <property type="protein sequence ID" value="TQE94657.1"/>
    <property type="molecule type" value="Genomic_DNA"/>
</dbReference>
<dbReference type="InParanoid" id="A0A540VD32"/>
<name>A0A540VD32_9CHLR</name>
<evidence type="ECO:0008006" key="3">
    <source>
        <dbReference type="Google" id="ProtNLM"/>
    </source>
</evidence>
<protein>
    <recommendedName>
        <fullName evidence="3">Type I-B CRISPR-associated protein Cas8b1/Cst1</fullName>
    </recommendedName>
</protein>